<dbReference type="EMBL" id="KB206860">
    <property type="protein sequence ID" value="ELP87526.1"/>
    <property type="molecule type" value="Genomic_DNA"/>
</dbReference>
<name>A0A0A1U6R9_ENTIV</name>
<dbReference type="RefSeq" id="XP_004254297.1">
    <property type="nucleotide sequence ID" value="XM_004254249.1"/>
</dbReference>
<dbReference type="AlphaFoldDB" id="A0A0A1U6R9"/>
<organism evidence="1 2">
    <name type="scientific">Entamoeba invadens IP1</name>
    <dbReference type="NCBI Taxonomy" id="370355"/>
    <lineage>
        <taxon>Eukaryota</taxon>
        <taxon>Amoebozoa</taxon>
        <taxon>Evosea</taxon>
        <taxon>Archamoebae</taxon>
        <taxon>Mastigamoebida</taxon>
        <taxon>Entamoebidae</taxon>
        <taxon>Entamoeba</taxon>
    </lineage>
</organism>
<proteinExistence type="predicted"/>
<dbReference type="Proteomes" id="UP000014680">
    <property type="component" value="Unassembled WGS sequence"/>
</dbReference>
<reference evidence="1 2" key="1">
    <citation type="submission" date="2012-10" db="EMBL/GenBank/DDBJ databases">
        <authorList>
            <person name="Zafar N."/>
            <person name="Inman J."/>
            <person name="Hall N."/>
            <person name="Lorenzi H."/>
            <person name="Caler E."/>
        </authorList>
    </citation>
    <scope>NUCLEOTIDE SEQUENCE [LARGE SCALE GENOMIC DNA]</scope>
    <source>
        <strain evidence="1 2">IP1</strain>
    </source>
</reference>
<dbReference type="GeneID" id="14886458"/>
<dbReference type="VEuPathDB" id="AmoebaDB:EIN_098530"/>
<sequence length="157" mass="17972">MASPQQQIRNNLETISSFSLFYSFEWTTKVRNYIDIQNNLQQLRDQITEDHAVLMDLIKGNQTKKYCADVLQLMDDYDNQVKQAHAEIIILLQKHDTEVKKANTVFNDANAKTIKGVDKSINDIATTLKKLAKATNDQVDTAIQSTNALRNRIENLM</sequence>
<dbReference type="OMA" id="YSFEWTT"/>
<protein>
    <submittedName>
        <fullName evidence="1">Uncharacterized protein</fullName>
    </submittedName>
</protein>
<keyword evidence="2" id="KW-1185">Reference proteome</keyword>
<gene>
    <name evidence="1" type="ORF">EIN_098530</name>
</gene>
<dbReference type="KEGG" id="eiv:EIN_098530"/>
<evidence type="ECO:0000313" key="2">
    <source>
        <dbReference type="Proteomes" id="UP000014680"/>
    </source>
</evidence>
<accession>A0A0A1U6R9</accession>
<evidence type="ECO:0000313" key="1">
    <source>
        <dbReference type="EMBL" id="ELP87526.1"/>
    </source>
</evidence>